<name>A0ABR2FLI5_9ROSI</name>
<protein>
    <submittedName>
        <fullName evidence="1">Uncharacterized protein</fullName>
    </submittedName>
</protein>
<organism evidence="1 2">
    <name type="scientific">Hibiscus sabdariffa</name>
    <name type="common">roselle</name>
    <dbReference type="NCBI Taxonomy" id="183260"/>
    <lineage>
        <taxon>Eukaryota</taxon>
        <taxon>Viridiplantae</taxon>
        <taxon>Streptophyta</taxon>
        <taxon>Embryophyta</taxon>
        <taxon>Tracheophyta</taxon>
        <taxon>Spermatophyta</taxon>
        <taxon>Magnoliopsida</taxon>
        <taxon>eudicotyledons</taxon>
        <taxon>Gunneridae</taxon>
        <taxon>Pentapetalae</taxon>
        <taxon>rosids</taxon>
        <taxon>malvids</taxon>
        <taxon>Malvales</taxon>
        <taxon>Malvaceae</taxon>
        <taxon>Malvoideae</taxon>
        <taxon>Hibiscus</taxon>
    </lineage>
</organism>
<accession>A0ABR2FLI5</accession>
<proteinExistence type="predicted"/>
<evidence type="ECO:0000313" key="1">
    <source>
        <dbReference type="EMBL" id="KAK8581686.1"/>
    </source>
</evidence>
<gene>
    <name evidence="1" type="ORF">V6N12_071901</name>
</gene>
<dbReference type="Proteomes" id="UP001472677">
    <property type="component" value="Unassembled WGS sequence"/>
</dbReference>
<comment type="caution">
    <text evidence="1">The sequence shown here is derived from an EMBL/GenBank/DDBJ whole genome shotgun (WGS) entry which is preliminary data.</text>
</comment>
<keyword evidence="2" id="KW-1185">Reference proteome</keyword>
<sequence>MSSNSVVTAAAAVVPLQQAFGGSIQSVDKMPPFGGSSSHLYSQLFHLEVSHLLRNQQQKAKRHPWRNKLAMR</sequence>
<dbReference type="EMBL" id="JBBPBM010000006">
    <property type="protein sequence ID" value="KAK8581686.1"/>
    <property type="molecule type" value="Genomic_DNA"/>
</dbReference>
<evidence type="ECO:0000313" key="2">
    <source>
        <dbReference type="Proteomes" id="UP001472677"/>
    </source>
</evidence>
<reference evidence="1 2" key="1">
    <citation type="journal article" date="2024" name="G3 (Bethesda)">
        <title>Genome assembly of Hibiscus sabdariffa L. provides insights into metabolisms of medicinal natural products.</title>
        <authorList>
            <person name="Kim T."/>
        </authorList>
    </citation>
    <scope>NUCLEOTIDE SEQUENCE [LARGE SCALE GENOMIC DNA]</scope>
    <source>
        <strain evidence="1">TK-2024</strain>
        <tissue evidence="1">Old leaves</tissue>
    </source>
</reference>